<proteinExistence type="predicted"/>
<accession>A0ABV7EC85</accession>
<evidence type="ECO:0000313" key="3">
    <source>
        <dbReference type="Proteomes" id="UP001595378"/>
    </source>
</evidence>
<organism evidence="2 3">
    <name type="scientific">Alteraurantiacibacter lauratis</name>
    <dbReference type="NCBI Taxonomy" id="2054627"/>
    <lineage>
        <taxon>Bacteria</taxon>
        <taxon>Pseudomonadati</taxon>
        <taxon>Pseudomonadota</taxon>
        <taxon>Alphaproteobacteria</taxon>
        <taxon>Sphingomonadales</taxon>
        <taxon>Erythrobacteraceae</taxon>
        <taxon>Alteraurantiacibacter</taxon>
    </lineage>
</organism>
<evidence type="ECO:0000313" key="2">
    <source>
        <dbReference type="EMBL" id="MFC3099621.1"/>
    </source>
</evidence>
<dbReference type="EMBL" id="JBHRSU010000001">
    <property type="protein sequence ID" value="MFC3099621.1"/>
    <property type="molecule type" value="Genomic_DNA"/>
</dbReference>
<feature type="region of interest" description="Disordered" evidence="1">
    <location>
        <begin position="1"/>
        <end position="22"/>
    </location>
</feature>
<dbReference type="Proteomes" id="UP001595378">
    <property type="component" value="Unassembled WGS sequence"/>
</dbReference>
<dbReference type="RefSeq" id="WP_336917153.1">
    <property type="nucleotide sequence ID" value="NZ_JBANRN010000001.1"/>
</dbReference>
<protein>
    <submittedName>
        <fullName evidence="2">YkgJ family cysteine cluster protein</fullName>
    </submittedName>
</protein>
<dbReference type="Pfam" id="PF03692">
    <property type="entry name" value="CxxCxxCC"/>
    <property type="match status" value="1"/>
</dbReference>
<reference evidence="3" key="1">
    <citation type="journal article" date="2019" name="Int. J. Syst. Evol. Microbiol.">
        <title>The Global Catalogue of Microorganisms (GCM) 10K type strain sequencing project: providing services to taxonomists for standard genome sequencing and annotation.</title>
        <authorList>
            <consortium name="The Broad Institute Genomics Platform"/>
            <consortium name="The Broad Institute Genome Sequencing Center for Infectious Disease"/>
            <person name="Wu L."/>
            <person name="Ma J."/>
        </authorList>
    </citation>
    <scope>NUCLEOTIDE SEQUENCE [LARGE SCALE GENOMIC DNA]</scope>
    <source>
        <strain evidence="3">KCTC 52606</strain>
    </source>
</reference>
<sequence>MAVGSNPTRGATFLTRPGKPKPHPAEGALCLSCGMCCDNTMFGRVIVSRWEAARLSRKGVEIDHYDDGERSFAQPCPRFADGCCGIYTSRPHTCRAYVCETVSALRAGDITANEAQGRVDATLAARAALAPQARGADLFEYRNAITDALATGTDPASLPGCTPELIELETLLNRWFRTEDYAKSVPERR</sequence>
<comment type="caution">
    <text evidence="2">The sequence shown here is derived from an EMBL/GenBank/DDBJ whole genome shotgun (WGS) entry which is preliminary data.</text>
</comment>
<dbReference type="InterPro" id="IPR005358">
    <property type="entry name" value="Puta_zinc/iron-chelating_dom"/>
</dbReference>
<keyword evidence="3" id="KW-1185">Reference proteome</keyword>
<name>A0ABV7EC85_9SPHN</name>
<gene>
    <name evidence="2" type="ORF">ACFODK_01790</name>
</gene>
<evidence type="ECO:0000256" key="1">
    <source>
        <dbReference type="SAM" id="MobiDB-lite"/>
    </source>
</evidence>